<evidence type="ECO:0000256" key="7">
    <source>
        <dbReference type="ARBA" id="ARBA00051243"/>
    </source>
</evidence>
<evidence type="ECO:0000256" key="5">
    <source>
        <dbReference type="ARBA" id="ARBA00023157"/>
    </source>
</evidence>
<dbReference type="InterPro" id="IPR013098">
    <property type="entry name" value="Ig_I-set"/>
</dbReference>
<evidence type="ECO:0000259" key="9">
    <source>
        <dbReference type="PROSITE" id="PS50835"/>
    </source>
</evidence>
<keyword evidence="8" id="KW-0067">ATP-binding</keyword>
<dbReference type="AlphaFoldDB" id="A0A315V5B3"/>
<dbReference type="InterPro" id="IPR007110">
    <property type="entry name" value="Ig-like_dom"/>
</dbReference>
<keyword evidence="6" id="KW-0393">Immunoglobulin domain</keyword>
<dbReference type="InterPro" id="IPR013106">
    <property type="entry name" value="Ig_V-set"/>
</dbReference>
<dbReference type="InterPro" id="IPR003006">
    <property type="entry name" value="Ig/MHC_CS"/>
</dbReference>
<dbReference type="InterPro" id="IPR036179">
    <property type="entry name" value="Ig-like_dom_sf"/>
</dbReference>
<dbReference type="InterPro" id="IPR003599">
    <property type="entry name" value="Ig_sub"/>
</dbReference>
<dbReference type="InterPro" id="IPR020635">
    <property type="entry name" value="Tyr_kinase_cat_dom"/>
</dbReference>
<dbReference type="PROSITE" id="PS00290">
    <property type="entry name" value="IG_MHC"/>
    <property type="match status" value="1"/>
</dbReference>
<dbReference type="SUPFAM" id="SSF48726">
    <property type="entry name" value="Immunoglobulin"/>
    <property type="match status" value="6"/>
</dbReference>
<dbReference type="InterPro" id="IPR050958">
    <property type="entry name" value="Cell_Adh-Cytoskel_Orgn"/>
</dbReference>
<dbReference type="Pfam" id="PF22971">
    <property type="entry name" value="Ig_VEGFR-1-like_5th"/>
    <property type="match status" value="1"/>
</dbReference>
<dbReference type="FunFam" id="2.60.40.10:FF:000247">
    <property type="entry name" value="Vascular endothelial growth factor receptor 3"/>
    <property type="match status" value="1"/>
</dbReference>
<feature type="domain" description="Ig-like" evidence="9">
    <location>
        <begin position="438"/>
        <end position="557"/>
    </location>
</feature>
<dbReference type="Pfam" id="PF13927">
    <property type="entry name" value="Ig_3"/>
    <property type="match status" value="1"/>
</dbReference>
<evidence type="ECO:0000256" key="6">
    <source>
        <dbReference type="ARBA" id="ARBA00023319"/>
    </source>
</evidence>
<dbReference type="InterPro" id="IPR013783">
    <property type="entry name" value="Ig-like_fold"/>
</dbReference>
<dbReference type="PROSITE" id="PS50835">
    <property type="entry name" value="IG_LIKE"/>
    <property type="match status" value="5"/>
</dbReference>
<dbReference type="PRINTS" id="PR01833">
    <property type="entry name" value="VEGFRECEPTR1"/>
</dbReference>
<keyword evidence="2" id="KW-0812">Transmembrane</keyword>
<dbReference type="SMART" id="SM00406">
    <property type="entry name" value="IGv"/>
    <property type="match status" value="2"/>
</dbReference>
<dbReference type="InterPro" id="IPR013151">
    <property type="entry name" value="Immunoglobulin_dom"/>
</dbReference>
<organism evidence="10 11">
    <name type="scientific">Gambusia affinis</name>
    <name type="common">Western mosquitofish</name>
    <name type="synonym">Heterandria affinis</name>
    <dbReference type="NCBI Taxonomy" id="33528"/>
    <lineage>
        <taxon>Eukaryota</taxon>
        <taxon>Metazoa</taxon>
        <taxon>Chordata</taxon>
        <taxon>Craniata</taxon>
        <taxon>Vertebrata</taxon>
        <taxon>Euteleostomi</taxon>
        <taxon>Actinopterygii</taxon>
        <taxon>Neopterygii</taxon>
        <taxon>Teleostei</taxon>
        <taxon>Neoteleostei</taxon>
        <taxon>Acanthomorphata</taxon>
        <taxon>Ovalentaria</taxon>
        <taxon>Atherinomorphae</taxon>
        <taxon>Cyprinodontiformes</taxon>
        <taxon>Poeciliidae</taxon>
        <taxon>Poeciliinae</taxon>
        <taxon>Gambusia</taxon>
    </lineage>
</organism>
<feature type="domain" description="Ig-like" evidence="9">
    <location>
        <begin position="564"/>
        <end position="660"/>
    </location>
</feature>
<evidence type="ECO:0000256" key="2">
    <source>
        <dbReference type="ARBA" id="ARBA00022692"/>
    </source>
</evidence>
<gene>
    <name evidence="10" type="ORF">CCH79_00004190</name>
</gene>
<comment type="caution">
    <text evidence="10">The sequence shown here is derived from an EMBL/GenBank/DDBJ whole genome shotgun (WGS) entry which is preliminary data.</text>
</comment>
<comment type="subcellular location">
    <subcellularLocation>
        <location evidence="1">Membrane</location>
        <topology evidence="1">Single-pass type I membrane protein</topology>
    </subcellularLocation>
</comment>
<evidence type="ECO:0000256" key="4">
    <source>
        <dbReference type="ARBA" id="ARBA00023136"/>
    </source>
</evidence>
<dbReference type="InterPro" id="IPR009135">
    <property type="entry name" value="VEGFR1_rcpt"/>
</dbReference>
<dbReference type="SUPFAM" id="SSF56112">
    <property type="entry name" value="Protein kinase-like (PK-like)"/>
    <property type="match status" value="1"/>
</dbReference>
<dbReference type="Pfam" id="PF07679">
    <property type="entry name" value="I-set"/>
    <property type="match status" value="2"/>
</dbReference>
<dbReference type="FunFam" id="2.60.40.10:FF:000143">
    <property type="entry name" value="Vascular endothelial growth factor receptor 3"/>
    <property type="match status" value="1"/>
</dbReference>
<dbReference type="Pfam" id="PF21339">
    <property type="entry name" value="VEGFR-1-like_Ig-like"/>
    <property type="match status" value="1"/>
</dbReference>
<feature type="domain" description="Ig-like" evidence="9">
    <location>
        <begin position="241"/>
        <end position="337"/>
    </location>
</feature>
<dbReference type="Pfam" id="PF00047">
    <property type="entry name" value="ig"/>
    <property type="match status" value="1"/>
</dbReference>
<feature type="binding site" evidence="8">
    <location>
        <begin position="841"/>
        <end position="848"/>
    </location>
    <ligand>
        <name>ATP</name>
        <dbReference type="ChEBI" id="CHEBI:30616"/>
    </ligand>
</feature>
<name>A0A315V5B3_GAMAF</name>
<dbReference type="InterPro" id="IPR055238">
    <property type="entry name" value="VEGFR1-3_N_Ig-like"/>
</dbReference>
<dbReference type="InterPro" id="IPR055229">
    <property type="entry name" value="VEGFR1-3_5th"/>
</dbReference>
<evidence type="ECO:0000313" key="11">
    <source>
        <dbReference type="Proteomes" id="UP000250572"/>
    </source>
</evidence>
<dbReference type="Pfam" id="PF17988">
    <property type="entry name" value="VEGFR-2_TMD"/>
    <property type="match status" value="1"/>
</dbReference>
<feature type="binding site" evidence="8">
    <location>
        <position position="868"/>
    </location>
    <ligand>
        <name>ATP</name>
        <dbReference type="ChEBI" id="CHEBI:30616"/>
    </ligand>
</feature>
<evidence type="ECO:0000256" key="8">
    <source>
        <dbReference type="PIRSR" id="PIRSR000615-2"/>
    </source>
</evidence>
<dbReference type="SMART" id="SM00219">
    <property type="entry name" value="TyrKc"/>
    <property type="match status" value="1"/>
</dbReference>
<reference evidence="10 11" key="1">
    <citation type="journal article" date="2018" name="G3 (Bethesda)">
        <title>A High-Quality Reference Genome for the Invasive Mosquitofish Gambusia affinis Using a Chicago Library.</title>
        <authorList>
            <person name="Hoffberg S.L."/>
            <person name="Troendle N.J."/>
            <person name="Glenn T.C."/>
            <person name="Mahmud O."/>
            <person name="Louha S."/>
            <person name="Chalopin D."/>
            <person name="Bennetzen J.L."/>
            <person name="Mauricio R."/>
        </authorList>
    </citation>
    <scope>NUCLEOTIDE SEQUENCE [LARGE SCALE GENOMIC DNA]</scope>
    <source>
        <strain evidence="10">NE01/NJP1002.9</strain>
        <tissue evidence="10">Muscle</tissue>
    </source>
</reference>
<dbReference type="GO" id="GO:0005886">
    <property type="term" value="C:plasma membrane"/>
    <property type="evidence" value="ECO:0007669"/>
    <property type="project" value="InterPro"/>
</dbReference>
<sequence>MLLSLFSPTSAGNEQKVRFNVPVLDVNSTQLVLEANKTLALKCRGDRELSWAFPGGLDRGELKVVNSRCGKTRQLYCSHLRISRIQGWHTGLYRCRYKHQTQKQQSVYVYVTGKTEGVLDFIFSSFSSSRGNPSPPLAYYSRQPFVEHTNMSPGVLYMKVREPLVIPCRVTNPNITTTLVKYYSRPLSQDQRNILWNSRKGFTIQTPNYSCIGLFHCEAVIDGVKHNSRVYFVHRTVSNITEVYLNTSGSVQALKGDRLALNCTATAELNTRVNITWDYPGKRNNVGSSFKRLVKHPMHMLFYNILTIPKLRRSDRGLYTCRVTSGEQSKQQQAMVTVYNRPFIRLKPRNGSVVEVQAGQKSYKLSPKLRAFPSPEVVWLKDGRVAAEQCSRYRINGTSLVIRDVAEEDAGKYTVLVRIQQHALYQNLTFTLLVNVSPQIGEKAVSLQDPGSVPRGSKKSLHCTSHGVPPPHIQWLWHPCPSKGLCPTSSSSQWIPVTESLPASSAYNHILSVTHTQEVLQGNKKTVGVLTVAEASVSGVYRCIASNSAGTDQLDVPFYVTDVPEGFSVNQLEPAREGRDLHLTCSANKYLYTALSWRKLNDTGESRTLAWNIHHLEPGEFSSTVVLMLTNLTSGDSGAYRCSAQHVISGQEKHLDTQVEVKTLEPPVLLSNLTDCTVNASSSVILSCESEGIPPPTITWYKDEQVLQQGSGIVLSEGDGTLHIDRITVDDQGLYTCLATNDRGSAQSSAFIRVNSVSEVSFLEIPTLTCTCVVATLFWLLLTLFIRKLKQPNISDHKADYLSIIVDTAEGPIEEQCDRLQYDPNQWEFPRERLKLGKPLGRGAFGKVIQASAFGIDSSTGCRTVAVKMLKGGTDAELSFVSTLFDSQSSISAEFGDTEDKCSNPKSLSSSSPLFLEDLISFSFQVARGMEFLASRKIDEEFCHRLKSGTRMRAPDYSTPEMFDHEIRTGWRCSFRTRIFSQDDKRPEPPPSLPAPMIECLWLSLGGSSSDGGFRLLKVLSIVGIMLSGGSCCPKVQICFHFTLIGSSILIKNTKTDADRRALLFFLLVPFRHFVVTATMFKPLRPSQNTWINTHAQVQAGRLPLHPFHLIIASSSSLDLDPPSPIFNQALLKGSTPTPPVAFQLCSTHLLPFSTSIQDVIFPNLHHQCRAPGGVSLCSVDGLI</sequence>
<dbReference type="PRINTS" id="PR01832">
    <property type="entry name" value="VEGFRECEPTOR"/>
</dbReference>
<dbReference type="InterPro" id="IPR011009">
    <property type="entry name" value="Kinase-like_dom_sf"/>
</dbReference>
<dbReference type="PIRSF" id="PIRSF000615">
    <property type="entry name" value="TyrPK_CSF1-R"/>
    <property type="match status" value="1"/>
</dbReference>
<keyword evidence="8" id="KW-0547">Nucleotide-binding</keyword>
<dbReference type="Gene3D" id="2.60.40.10">
    <property type="entry name" value="Immunoglobulins"/>
    <property type="match status" value="7"/>
</dbReference>
<dbReference type="EMBL" id="NHOQ01002355">
    <property type="protein sequence ID" value="PWA18140.1"/>
    <property type="molecule type" value="Genomic_DNA"/>
</dbReference>
<dbReference type="Proteomes" id="UP000250572">
    <property type="component" value="Unassembled WGS sequence"/>
</dbReference>
<dbReference type="STRING" id="33528.ENSGAFP00000010483"/>
<dbReference type="GO" id="GO:0005021">
    <property type="term" value="F:vascular endothelial growth factor receptor activity"/>
    <property type="evidence" value="ECO:0007669"/>
    <property type="project" value="InterPro"/>
</dbReference>
<feature type="domain" description="Ig-like" evidence="9">
    <location>
        <begin position="342"/>
        <end position="431"/>
    </location>
</feature>
<keyword evidence="4" id="KW-0472">Membrane</keyword>
<dbReference type="SMART" id="SM00408">
    <property type="entry name" value="IGc2"/>
    <property type="match status" value="6"/>
</dbReference>
<dbReference type="GO" id="GO:0005524">
    <property type="term" value="F:ATP binding"/>
    <property type="evidence" value="ECO:0007669"/>
    <property type="project" value="UniProtKB-KW"/>
</dbReference>
<dbReference type="GO" id="GO:0048010">
    <property type="term" value="P:vascular endothelial growth factor receptor signaling pathway"/>
    <property type="evidence" value="ECO:0007669"/>
    <property type="project" value="InterPro"/>
</dbReference>
<feature type="domain" description="Ig-like" evidence="9">
    <location>
        <begin position="666"/>
        <end position="753"/>
    </location>
</feature>
<proteinExistence type="predicted"/>
<dbReference type="Gene3D" id="3.30.200.20">
    <property type="entry name" value="Phosphorylase Kinase, domain 1"/>
    <property type="match status" value="1"/>
</dbReference>
<dbReference type="FunFam" id="2.60.40.10:FF:000606">
    <property type="entry name" value="Vascular endothelial growth factor receptor 1"/>
    <property type="match status" value="1"/>
</dbReference>
<dbReference type="GO" id="GO:0007156">
    <property type="term" value="P:homophilic cell adhesion via plasma membrane adhesion molecules"/>
    <property type="evidence" value="ECO:0007669"/>
    <property type="project" value="TreeGrafter"/>
</dbReference>
<protein>
    <recommendedName>
        <fullName evidence="9">Ig-like domain-containing protein</fullName>
    </recommendedName>
</protein>
<comment type="catalytic activity">
    <reaction evidence="7">
        <text>L-tyrosyl-[protein] + ATP = O-phospho-L-tyrosyl-[protein] + ADP + H(+)</text>
        <dbReference type="Rhea" id="RHEA:10596"/>
        <dbReference type="Rhea" id="RHEA-COMP:10136"/>
        <dbReference type="Rhea" id="RHEA-COMP:20101"/>
        <dbReference type="ChEBI" id="CHEBI:15378"/>
        <dbReference type="ChEBI" id="CHEBI:30616"/>
        <dbReference type="ChEBI" id="CHEBI:46858"/>
        <dbReference type="ChEBI" id="CHEBI:61978"/>
        <dbReference type="ChEBI" id="CHEBI:456216"/>
        <dbReference type="EC" id="2.7.10.1"/>
    </reaction>
</comment>
<keyword evidence="11" id="KW-1185">Reference proteome</keyword>
<dbReference type="Pfam" id="PF22854">
    <property type="entry name" value="VEGFR1-3_N_Ig-like"/>
    <property type="match status" value="1"/>
</dbReference>
<evidence type="ECO:0000256" key="3">
    <source>
        <dbReference type="ARBA" id="ARBA00022989"/>
    </source>
</evidence>
<dbReference type="SMART" id="SM00409">
    <property type="entry name" value="IG"/>
    <property type="match status" value="7"/>
</dbReference>
<accession>A0A315V5B3</accession>
<keyword evidence="5" id="KW-1015">Disulfide bond</keyword>
<dbReference type="PANTHER" id="PTHR45080:SF32">
    <property type="entry name" value="MAM DOMAIN CONTAINING GLYCOSYLPHOSPHATIDYLINOSITOL ANCHOR 1"/>
    <property type="match status" value="1"/>
</dbReference>
<evidence type="ECO:0000313" key="10">
    <source>
        <dbReference type="EMBL" id="PWA18140.1"/>
    </source>
</evidence>
<dbReference type="InterPro" id="IPR003598">
    <property type="entry name" value="Ig_sub2"/>
</dbReference>
<dbReference type="InterPro" id="IPR041348">
    <property type="entry name" value="VEGFR-2_TMD"/>
</dbReference>
<keyword evidence="3" id="KW-1133">Transmembrane helix</keyword>
<dbReference type="PANTHER" id="PTHR45080">
    <property type="entry name" value="CONTACTIN 5"/>
    <property type="match status" value="1"/>
</dbReference>
<evidence type="ECO:0000256" key="1">
    <source>
        <dbReference type="ARBA" id="ARBA00004479"/>
    </source>
</evidence>